<proteinExistence type="predicted"/>
<keyword evidence="16" id="KW-0732">Signal</keyword>
<evidence type="ECO:0000256" key="2">
    <source>
        <dbReference type="ARBA" id="ARBA00022448"/>
    </source>
</evidence>
<dbReference type="Proteomes" id="UP001347796">
    <property type="component" value="Unassembled WGS sequence"/>
</dbReference>
<dbReference type="FunFam" id="1.10.287.70:FF:000143">
    <property type="entry name" value="Probable glutamate receptor"/>
    <property type="match status" value="1"/>
</dbReference>
<dbReference type="SMART" id="SM00918">
    <property type="entry name" value="Lig_chan-Glu_bd"/>
    <property type="match status" value="1"/>
</dbReference>
<dbReference type="InterPro" id="IPR019594">
    <property type="entry name" value="Glu/Gly-bd"/>
</dbReference>
<comment type="caution">
    <text evidence="19">The sequence shown here is derived from an EMBL/GenBank/DDBJ whole genome shotgun (WGS) entry which is preliminary data.</text>
</comment>
<dbReference type="InterPro" id="IPR028082">
    <property type="entry name" value="Peripla_BP_I"/>
</dbReference>
<sequence length="853" mass="96422">MELPISLCVLILFMIYIPTNGAHEYKIHASVMGRPGSRDVQLYRKVADIMFREDVAHKGSINHCAIDFKEFIFDMTNGSTVYDSLTTARSNFESKGVAVAIGPAIDVFTSTAYVILNQVHLLTSPASESSSRIISVLPQANSMSAAIADIVTKLGWNNVALLAQDDFSPVLTLGTAGIKVWPIRLSPKISSQDDRELQKNLIQLRSSQNDKFILHSNKRDVIRYVMEAAKRLHLLHHSIDWFVTYPDFQDIIQDDEGTWPGSLFGLQLLRSEKIPKNVSGLMESFNISRLQLGLAVDVVGILRHVLWGAAHDCTRGPIGGDFIIRADDFESSIKSQDRPYQGALGQYIWQMPDNTKTNYSINVLWYNTSLNEIGSCTFINGTPEVQFTQNISKSGNVRHVFGKDDILRIVTKQDDPFVMKQGDLYVGFNIDLLKELSESLNFKYEIVDVTDNKYEDGQNGQLNGMVQELMSGNASMAIGALEVTAEREEVISFSYTILSSKASLLIKKAKSTRNFFQFLGPFSIGLWFMIVGFVIVAGLTMFIMSHYDQTQNKSEQKFDLKESMWYSLNILLQGTTDYSPQTTSTRTIISFFWFCVLVIDAAYTANLAAYLTLQQIDDRIRTVYDLAEQTDILYGVEKDSSLMHYIERERQDPYERMWAFIKLHETETLLKNTTQVIEKVTSGEFTFIADGVVNEYYAKQHCGIESVEQHFGHKDYSLGFPRGAPYRDDINRALLELKERGRLDYLKEKWWAPGTNCTDDDSTRSRSDKATAELQIDNMFGVFLVLAGFVVLALVCEVGDRIFDCHTAKKAKKEKKNGNSPSEEDFYVSADDVDVDKKILKKIEEDAKNLQSF</sequence>
<keyword evidence="20" id="KW-1185">Reference proteome</keyword>
<evidence type="ECO:0000256" key="15">
    <source>
        <dbReference type="SAM" id="Phobius"/>
    </source>
</evidence>
<evidence type="ECO:0000256" key="14">
    <source>
        <dbReference type="ARBA" id="ARBA00034100"/>
    </source>
</evidence>
<gene>
    <name evidence="19" type="ORF">SNE40_003195</name>
</gene>
<dbReference type="Gene3D" id="3.40.190.10">
    <property type="entry name" value="Periplasmic binding protein-like II"/>
    <property type="match status" value="1"/>
</dbReference>
<dbReference type="InterPro" id="IPR001828">
    <property type="entry name" value="ANF_lig-bd_rcpt"/>
</dbReference>
<evidence type="ECO:0000256" key="16">
    <source>
        <dbReference type="SAM" id="SignalP"/>
    </source>
</evidence>
<evidence type="ECO:0000256" key="1">
    <source>
        <dbReference type="ARBA" id="ARBA00004141"/>
    </source>
</evidence>
<reference evidence="19 20" key="1">
    <citation type="submission" date="2024-01" db="EMBL/GenBank/DDBJ databases">
        <title>The genome of the rayed Mediterranean limpet Patella caerulea (Linnaeus, 1758).</title>
        <authorList>
            <person name="Anh-Thu Weber A."/>
            <person name="Halstead-Nussloch G."/>
        </authorList>
    </citation>
    <scope>NUCLEOTIDE SEQUENCE [LARGE SCALE GENOMIC DNA]</scope>
    <source>
        <strain evidence="19">AATW-2023a</strain>
        <tissue evidence="19">Whole specimen</tissue>
    </source>
</reference>
<dbReference type="Gene3D" id="1.10.287.70">
    <property type="match status" value="1"/>
</dbReference>
<evidence type="ECO:0000259" key="17">
    <source>
        <dbReference type="SMART" id="SM00079"/>
    </source>
</evidence>
<dbReference type="SMART" id="SM00079">
    <property type="entry name" value="PBPe"/>
    <property type="match status" value="1"/>
</dbReference>
<dbReference type="GO" id="GO:0043226">
    <property type="term" value="C:organelle"/>
    <property type="evidence" value="ECO:0007669"/>
    <property type="project" value="UniProtKB-ARBA"/>
</dbReference>
<keyword evidence="2" id="KW-0813">Transport</keyword>
<evidence type="ECO:0000256" key="3">
    <source>
        <dbReference type="ARBA" id="ARBA00022692"/>
    </source>
</evidence>
<feature type="transmembrane region" description="Helical" evidence="15">
    <location>
        <begin position="518"/>
        <end position="544"/>
    </location>
</feature>
<keyword evidence="6" id="KW-0175">Coiled coil</keyword>
<evidence type="ECO:0000256" key="9">
    <source>
        <dbReference type="ARBA" id="ARBA00023170"/>
    </source>
</evidence>
<keyword evidence="8 15" id="KW-0472">Membrane</keyword>
<protein>
    <submittedName>
        <fullName evidence="19">Uncharacterized protein</fullName>
    </submittedName>
</protein>
<feature type="domain" description="Ionotropic glutamate receptor C-terminal" evidence="17">
    <location>
        <begin position="406"/>
        <end position="753"/>
    </location>
</feature>
<dbReference type="GO" id="GO:0045211">
    <property type="term" value="C:postsynaptic membrane"/>
    <property type="evidence" value="ECO:0007669"/>
    <property type="project" value="UniProtKB-SubCell"/>
</dbReference>
<feature type="signal peptide" evidence="16">
    <location>
        <begin position="1"/>
        <end position="21"/>
    </location>
</feature>
<keyword evidence="11" id="KW-0628">Postsynaptic cell membrane</keyword>
<evidence type="ECO:0000256" key="5">
    <source>
        <dbReference type="ARBA" id="ARBA00023018"/>
    </source>
</evidence>
<dbReference type="SUPFAM" id="SSF53850">
    <property type="entry name" value="Periplasmic binding protein-like II"/>
    <property type="match status" value="1"/>
</dbReference>
<dbReference type="PANTHER" id="PTHR18966">
    <property type="entry name" value="IONOTROPIC GLUTAMATE RECEPTOR"/>
    <property type="match status" value="1"/>
</dbReference>
<comment type="subcellular location">
    <subcellularLocation>
        <location evidence="1">Membrane</location>
        <topology evidence="1">Multi-pass membrane protein</topology>
    </subcellularLocation>
    <subcellularLocation>
        <location evidence="14">Postsynaptic cell membrane</location>
    </subcellularLocation>
</comment>
<dbReference type="InterPro" id="IPR001320">
    <property type="entry name" value="Iontro_rcpt_C"/>
</dbReference>
<dbReference type="FunFam" id="3.40.190.10:FF:000078">
    <property type="entry name" value="glutamate receptor ionotropic, NMDA 3B"/>
    <property type="match status" value="1"/>
</dbReference>
<dbReference type="GO" id="GO:0015276">
    <property type="term" value="F:ligand-gated monoatomic ion channel activity"/>
    <property type="evidence" value="ECO:0007669"/>
    <property type="project" value="InterPro"/>
</dbReference>
<dbReference type="Pfam" id="PF01094">
    <property type="entry name" value="ANF_receptor"/>
    <property type="match status" value="1"/>
</dbReference>
<keyword evidence="4 15" id="KW-1133">Transmembrane helix</keyword>
<evidence type="ECO:0000256" key="4">
    <source>
        <dbReference type="ARBA" id="ARBA00022989"/>
    </source>
</evidence>
<keyword evidence="13" id="KW-0407">Ion channel</keyword>
<feature type="transmembrane region" description="Helical" evidence="15">
    <location>
        <begin position="776"/>
        <end position="795"/>
    </location>
</feature>
<dbReference type="Pfam" id="PF00060">
    <property type="entry name" value="Lig_chan"/>
    <property type="match status" value="1"/>
</dbReference>
<keyword evidence="7" id="KW-0406">Ion transport</keyword>
<name>A0AAN8KHJ3_PATCE</name>
<evidence type="ECO:0000256" key="7">
    <source>
        <dbReference type="ARBA" id="ARBA00023065"/>
    </source>
</evidence>
<evidence type="ECO:0000256" key="10">
    <source>
        <dbReference type="ARBA" id="ARBA00023180"/>
    </source>
</evidence>
<evidence type="ECO:0000259" key="18">
    <source>
        <dbReference type="SMART" id="SM00918"/>
    </source>
</evidence>
<dbReference type="Gene3D" id="3.40.50.2300">
    <property type="match status" value="1"/>
</dbReference>
<keyword evidence="3 15" id="KW-0812">Transmembrane</keyword>
<dbReference type="AlphaFoldDB" id="A0AAN8KHJ3"/>
<keyword evidence="12" id="KW-1071">Ligand-gated ion channel</keyword>
<evidence type="ECO:0000256" key="12">
    <source>
        <dbReference type="ARBA" id="ARBA00023286"/>
    </source>
</evidence>
<evidence type="ECO:0000313" key="20">
    <source>
        <dbReference type="Proteomes" id="UP001347796"/>
    </source>
</evidence>
<feature type="domain" description="Ionotropic glutamate receptor L-glutamate and glycine-binding" evidence="18">
    <location>
        <begin position="416"/>
        <end position="471"/>
    </location>
</feature>
<keyword evidence="10" id="KW-0325">Glycoprotein</keyword>
<evidence type="ECO:0000256" key="11">
    <source>
        <dbReference type="ARBA" id="ARBA00023257"/>
    </source>
</evidence>
<dbReference type="Pfam" id="PF10613">
    <property type="entry name" value="Lig_chan-Glu_bd"/>
    <property type="match status" value="1"/>
</dbReference>
<feature type="transmembrane region" description="Helical" evidence="15">
    <location>
        <begin position="588"/>
        <end position="611"/>
    </location>
</feature>
<feature type="chain" id="PRO_5042913367" evidence="16">
    <location>
        <begin position="22"/>
        <end position="853"/>
    </location>
</feature>
<evidence type="ECO:0000256" key="6">
    <source>
        <dbReference type="ARBA" id="ARBA00023054"/>
    </source>
</evidence>
<evidence type="ECO:0000256" key="13">
    <source>
        <dbReference type="ARBA" id="ARBA00023303"/>
    </source>
</evidence>
<dbReference type="SUPFAM" id="SSF53822">
    <property type="entry name" value="Periplasmic binding protein-like I"/>
    <property type="match status" value="1"/>
</dbReference>
<accession>A0AAN8KHJ3</accession>
<evidence type="ECO:0000256" key="8">
    <source>
        <dbReference type="ARBA" id="ARBA00023136"/>
    </source>
</evidence>
<evidence type="ECO:0000313" key="19">
    <source>
        <dbReference type="EMBL" id="KAK6191530.1"/>
    </source>
</evidence>
<keyword evidence="5" id="KW-0770">Synapse</keyword>
<organism evidence="19 20">
    <name type="scientific">Patella caerulea</name>
    <name type="common">Rayed Mediterranean limpet</name>
    <dbReference type="NCBI Taxonomy" id="87958"/>
    <lineage>
        <taxon>Eukaryota</taxon>
        <taxon>Metazoa</taxon>
        <taxon>Spiralia</taxon>
        <taxon>Lophotrochozoa</taxon>
        <taxon>Mollusca</taxon>
        <taxon>Gastropoda</taxon>
        <taxon>Patellogastropoda</taxon>
        <taxon>Patelloidea</taxon>
        <taxon>Patellidae</taxon>
        <taxon>Patella</taxon>
    </lineage>
</organism>
<keyword evidence="9" id="KW-0675">Receptor</keyword>
<dbReference type="EMBL" id="JAZGQO010000002">
    <property type="protein sequence ID" value="KAK6191530.1"/>
    <property type="molecule type" value="Genomic_DNA"/>
</dbReference>
<dbReference type="InterPro" id="IPR015683">
    <property type="entry name" value="Ionotropic_Glu_rcpt"/>
</dbReference>